<proteinExistence type="predicted"/>
<reference evidence="1 2" key="1">
    <citation type="submission" date="2018-06" db="EMBL/GenBank/DDBJ databases">
        <authorList>
            <consortium name="Pathogen Informatics"/>
            <person name="Doyle S."/>
        </authorList>
    </citation>
    <scope>NUCLEOTIDE SEQUENCE [LARGE SCALE GENOMIC DNA]</scope>
    <source>
        <strain evidence="1 2">NCTC8580</strain>
    </source>
</reference>
<evidence type="ECO:0000313" key="1">
    <source>
        <dbReference type="EMBL" id="SUQ39494.1"/>
    </source>
</evidence>
<protein>
    <submittedName>
        <fullName evidence="1">Uncharacterized protein</fullName>
    </submittedName>
</protein>
<dbReference type="AlphaFoldDB" id="A0A380SBG7"/>
<dbReference type="Proteomes" id="UP000255087">
    <property type="component" value="Unassembled WGS sequence"/>
</dbReference>
<dbReference type="EMBL" id="UHJC01000002">
    <property type="protein sequence ID" value="SUQ39494.1"/>
    <property type="molecule type" value="Genomic_DNA"/>
</dbReference>
<organism evidence="1 2">
    <name type="scientific">Yersinia pseudotuberculosis</name>
    <dbReference type="NCBI Taxonomy" id="633"/>
    <lineage>
        <taxon>Bacteria</taxon>
        <taxon>Pseudomonadati</taxon>
        <taxon>Pseudomonadota</taxon>
        <taxon>Gammaproteobacteria</taxon>
        <taxon>Enterobacterales</taxon>
        <taxon>Yersiniaceae</taxon>
        <taxon>Yersinia</taxon>
    </lineage>
</organism>
<accession>A0A380SBG7</accession>
<gene>
    <name evidence="1" type="ORF">NCTC8580_04723</name>
</gene>
<evidence type="ECO:0000313" key="2">
    <source>
        <dbReference type="Proteomes" id="UP000255087"/>
    </source>
</evidence>
<sequence length="37" mass="4130">MNNNTGILEQQIIDQLGVRLGNGKYCTLRVNFNHVGV</sequence>
<name>A0A380SBG7_YERPU</name>